<evidence type="ECO:0000313" key="1">
    <source>
        <dbReference type="EMBL" id="DAG02135.1"/>
    </source>
</evidence>
<reference evidence="1" key="1">
    <citation type="journal article" date="2021" name="Proc. Natl. Acad. Sci. U.S.A.">
        <title>A Catalog of Tens of Thousands of Viruses from Human Metagenomes Reveals Hidden Associations with Chronic Diseases.</title>
        <authorList>
            <person name="Tisza M.J."/>
            <person name="Buck C.B."/>
        </authorList>
    </citation>
    <scope>NUCLEOTIDE SEQUENCE</scope>
    <source>
        <strain evidence="1">Ct4uh47</strain>
    </source>
</reference>
<name>A0A8S5V699_9CAUD</name>
<proteinExistence type="predicted"/>
<accession>A0A8S5V699</accession>
<protein>
    <submittedName>
        <fullName evidence="1">Uncharacterized protein</fullName>
    </submittedName>
</protein>
<dbReference type="EMBL" id="BK016203">
    <property type="protein sequence ID" value="DAG02135.1"/>
    <property type="molecule type" value="Genomic_DNA"/>
</dbReference>
<organism evidence="1">
    <name type="scientific">Myoviridae sp. ct4uh47</name>
    <dbReference type="NCBI Taxonomy" id="2825032"/>
    <lineage>
        <taxon>Viruses</taxon>
        <taxon>Duplodnaviria</taxon>
        <taxon>Heunggongvirae</taxon>
        <taxon>Uroviricota</taxon>
        <taxon>Caudoviricetes</taxon>
    </lineage>
</organism>
<sequence length="176" mass="18723">MAYDKVVDSTKLDAGLTEVANAIRAKGGTTGQLAFPAGFKAAVEALPAGGADGIKIIKQNLIDMSQIIENKYYDRGVLTAYNNWSATQLIPIEAEVVYAISSMIGSTISVAYTPLFNANKDFDRDVGTKGGFMSPSGTSYVLWKSPITGYIAFSAASITISALKMYRCVGSLIEVE</sequence>